<proteinExistence type="predicted"/>
<dbReference type="Proteomes" id="UP001150581">
    <property type="component" value="Unassembled WGS sequence"/>
</dbReference>
<accession>A0ACC1I8N7</accession>
<comment type="caution">
    <text evidence="1">The sequence shown here is derived from an EMBL/GenBank/DDBJ whole genome shotgun (WGS) entry which is preliminary data.</text>
</comment>
<evidence type="ECO:0000313" key="2">
    <source>
        <dbReference type="Proteomes" id="UP001150581"/>
    </source>
</evidence>
<name>A0ACC1I8N7_9FUNG</name>
<gene>
    <name evidence="1" type="ORF">LPJ66_007724</name>
</gene>
<keyword evidence="2" id="KW-1185">Reference proteome</keyword>
<organism evidence="1 2">
    <name type="scientific">Kickxella alabastrina</name>
    <dbReference type="NCBI Taxonomy" id="61397"/>
    <lineage>
        <taxon>Eukaryota</taxon>
        <taxon>Fungi</taxon>
        <taxon>Fungi incertae sedis</taxon>
        <taxon>Zoopagomycota</taxon>
        <taxon>Kickxellomycotina</taxon>
        <taxon>Kickxellomycetes</taxon>
        <taxon>Kickxellales</taxon>
        <taxon>Kickxellaceae</taxon>
        <taxon>Kickxella</taxon>
    </lineage>
</organism>
<protein>
    <submittedName>
        <fullName evidence="1">Uncharacterized protein</fullName>
    </submittedName>
</protein>
<evidence type="ECO:0000313" key="1">
    <source>
        <dbReference type="EMBL" id="KAJ1890005.1"/>
    </source>
</evidence>
<dbReference type="EMBL" id="JANBPG010001428">
    <property type="protein sequence ID" value="KAJ1890005.1"/>
    <property type="molecule type" value="Genomic_DNA"/>
</dbReference>
<reference evidence="1" key="1">
    <citation type="submission" date="2022-07" db="EMBL/GenBank/DDBJ databases">
        <title>Phylogenomic reconstructions and comparative analyses of Kickxellomycotina fungi.</title>
        <authorList>
            <person name="Reynolds N.K."/>
            <person name="Stajich J.E."/>
            <person name="Barry K."/>
            <person name="Grigoriev I.V."/>
            <person name="Crous P."/>
            <person name="Smith M.E."/>
        </authorList>
    </citation>
    <scope>NUCLEOTIDE SEQUENCE</scope>
    <source>
        <strain evidence="1">Benny 63K</strain>
    </source>
</reference>
<sequence>MEYSLLNLKPNTSLLNPHFDGYKLWLVDSDGGDKGAAVQSYPLASADADPRKLATSAHLSFDEMHSRIHYNHLFVGPTDGSFIYIDSENSVNLVDTSGQGVHTLTIFDIPQKKSQYALDGYPGAYSLDEDTILIFDGLSSAYVLRRQNGLWTALGAFEIGFGSVVAGPSDSADRRNMNYILGAALVGESNQPAIHLHFCYRIDRDIRRKEPAATTASTKILQPVFCIRAVKVDLRTLVGSLDDDGDAIPQLFAVDVHSLHSHAIPVYCEYLGSDHFVLGVRDGVALDGTEAPPQDPLPVAGVPEPYYWTQTENDVTVCIQLPSSVSADQISCSLTRVSLTLEFNNAPDCEAKYSFNNTAFHNHIMADESVWTLENGRLLTLYLQKAREGVRWTTVFSTDDSVLETMDSSEFAVIRERLEKFTSENIDMRKLGGGLPMQSAAGSMDQDDDDLEGEDSSVVFSVRNWSTGQADASSAAESPDWLCSSFPRAPVSSQNGGQGCALPPVCLKFDVDGVVFAFKPDEARASVEAQHIGTFAALSYIQGSKREKRFMFVDADMSVAVLAETRRRVYIYHQAESDNAANAVQNIVDFGDSELLGIQNIGKMLVVLCSSSLYLVDLNKC</sequence>